<feature type="region of interest" description="Disordered" evidence="2">
    <location>
        <begin position="252"/>
        <end position="331"/>
    </location>
</feature>
<feature type="compositionally biased region" description="Acidic residues" evidence="2">
    <location>
        <begin position="268"/>
        <end position="280"/>
    </location>
</feature>
<feature type="compositionally biased region" description="Polar residues" evidence="2">
    <location>
        <begin position="293"/>
        <end position="309"/>
    </location>
</feature>
<keyword evidence="4" id="KW-1185">Reference proteome</keyword>
<evidence type="ECO:0000256" key="2">
    <source>
        <dbReference type="SAM" id="MobiDB-lite"/>
    </source>
</evidence>
<name>A0A6J5W1T1_PRUAR</name>
<accession>A0A6J5W1T1</accession>
<evidence type="ECO:0000313" key="3">
    <source>
        <dbReference type="EMBL" id="CAB4293952.1"/>
    </source>
</evidence>
<keyword evidence="1" id="KW-0175">Coiled coil</keyword>
<gene>
    <name evidence="3" type="ORF">ORAREDHAP_LOCUS3412</name>
</gene>
<proteinExistence type="predicted"/>
<sequence>MYTGVGIPDGALVLPPSHLKFIRFSLHPLFHFVLNSLNLHPMQLNLNSYLLISGMRAIGLKWGVSLGFVDFFYYHYVAIIRCETDYFYLIPRPTHKFFGYKPSSTKAWKTQPLMIIGNWAAPEMSCISIPSSFGHEPSIPDYDYSTNTQMDMILQRKFIEWFLCFLVPNPTRSKIVLAHERIHCPNCHLVGQDWDVQYFLDPNTLLHISQDRDSIIYPSYLRVDLSADLHETKLVGHIVSFDRVLQFEEDSSHRIQRSYTERQTQKEEDSDGYSPDESELSDMLGPLPDLSKRASQPSPRQRPSVNQQTKRSKHVPNAGLSLDPTDALIPGSSFNQSHHDALRQVGLATYAPLVAVKDIDLDNEPIILANDEIDEIWRPKFQRSDGKRLMTNEGLLHDPEAFDGVLGGLLHPQDIKEWIDLDDHDFALQQTHHLISGEISRLFDKIDALSLERKNALLEMVQLKNDVGRVEKEKKDQYDACCTQIFKESAKQF</sequence>
<reference evidence="4" key="1">
    <citation type="journal article" date="2020" name="Genome Biol.">
        <title>Gamete binning: chromosome-level and haplotype-resolved genome assembly enabled by high-throughput single-cell sequencing of gamete genomes.</title>
        <authorList>
            <person name="Campoy J.A."/>
            <person name="Sun H."/>
            <person name="Goel M."/>
            <person name="Jiao W.-B."/>
            <person name="Folz-Donahue K."/>
            <person name="Wang N."/>
            <person name="Rubio M."/>
            <person name="Liu C."/>
            <person name="Kukat C."/>
            <person name="Ruiz D."/>
            <person name="Huettel B."/>
            <person name="Schneeberger K."/>
        </authorList>
    </citation>
    <scope>NUCLEOTIDE SEQUENCE [LARGE SCALE GENOMIC DNA]</scope>
    <source>
        <strain evidence="4">cv. Rojo Pasion</strain>
    </source>
</reference>
<protein>
    <submittedName>
        <fullName evidence="3">Uncharacterized protein</fullName>
    </submittedName>
</protein>
<evidence type="ECO:0000313" key="4">
    <source>
        <dbReference type="Proteomes" id="UP000507245"/>
    </source>
</evidence>
<organism evidence="3 4">
    <name type="scientific">Prunus armeniaca</name>
    <name type="common">Apricot</name>
    <name type="synonym">Armeniaca vulgaris</name>
    <dbReference type="NCBI Taxonomy" id="36596"/>
    <lineage>
        <taxon>Eukaryota</taxon>
        <taxon>Viridiplantae</taxon>
        <taxon>Streptophyta</taxon>
        <taxon>Embryophyta</taxon>
        <taxon>Tracheophyta</taxon>
        <taxon>Spermatophyta</taxon>
        <taxon>Magnoliopsida</taxon>
        <taxon>eudicotyledons</taxon>
        <taxon>Gunneridae</taxon>
        <taxon>Pentapetalae</taxon>
        <taxon>rosids</taxon>
        <taxon>fabids</taxon>
        <taxon>Rosales</taxon>
        <taxon>Rosaceae</taxon>
        <taxon>Amygdaloideae</taxon>
        <taxon>Amygdaleae</taxon>
        <taxon>Prunus</taxon>
    </lineage>
</organism>
<feature type="coiled-coil region" evidence="1">
    <location>
        <begin position="446"/>
        <end position="473"/>
    </location>
</feature>
<dbReference type="AlphaFoldDB" id="A0A6J5W1T1"/>
<dbReference type="Proteomes" id="UP000507245">
    <property type="component" value="Unassembled WGS sequence"/>
</dbReference>
<evidence type="ECO:0000256" key="1">
    <source>
        <dbReference type="SAM" id="Coils"/>
    </source>
</evidence>
<dbReference type="OrthoDB" id="1775530at2759"/>
<dbReference type="EMBL" id="CAEKKB010000001">
    <property type="protein sequence ID" value="CAB4293952.1"/>
    <property type="molecule type" value="Genomic_DNA"/>
</dbReference>